<dbReference type="GO" id="GO:0006516">
    <property type="term" value="P:glycoprotein catabolic process"/>
    <property type="evidence" value="ECO:0007669"/>
    <property type="project" value="TreeGrafter"/>
</dbReference>
<dbReference type="SUPFAM" id="SSF48208">
    <property type="entry name" value="Six-hairpin glycosidases"/>
    <property type="match status" value="1"/>
</dbReference>
<dbReference type="Pfam" id="PF07971">
    <property type="entry name" value="Glyco_hydro_92"/>
    <property type="match status" value="1"/>
</dbReference>
<evidence type="ECO:0000313" key="7">
    <source>
        <dbReference type="EMBL" id="SIT06532.1"/>
    </source>
</evidence>
<keyword evidence="4" id="KW-0732">Signal</keyword>
<dbReference type="Pfam" id="PF17678">
    <property type="entry name" value="Glyco_hydro_92N"/>
    <property type="match status" value="1"/>
</dbReference>
<dbReference type="GO" id="GO:0005975">
    <property type="term" value="P:carbohydrate metabolic process"/>
    <property type="evidence" value="ECO:0007669"/>
    <property type="project" value="InterPro"/>
</dbReference>
<dbReference type="AlphaFoldDB" id="A0A173MK98"/>
<dbReference type="PANTHER" id="PTHR12143:SF43">
    <property type="entry name" value="PUTATIVE-RELATED"/>
    <property type="match status" value="1"/>
</dbReference>
<proteinExistence type="predicted"/>
<evidence type="ECO:0000256" key="2">
    <source>
        <dbReference type="ARBA" id="ARBA00011245"/>
    </source>
</evidence>
<feature type="domain" description="Glycosyl hydrolase family 92" evidence="5">
    <location>
        <begin position="285"/>
        <end position="747"/>
    </location>
</feature>
<dbReference type="InterPro" id="IPR012939">
    <property type="entry name" value="Glyco_hydro_92"/>
</dbReference>
<evidence type="ECO:0000256" key="1">
    <source>
        <dbReference type="ARBA" id="ARBA00001913"/>
    </source>
</evidence>
<organism evidence="7 8">
    <name type="scientific">Filimonas lacunae</name>
    <dbReference type="NCBI Taxonomy" id="477680"/>
    <lineage>
        <taxon>Bacteria</taxon>
        <taxon>Pseudomonadati</taxon>
        <taxon>Bacteroidota</taxon>
        <taxon>Chitinophagia</taxon>
        <taxon>Chitinophagales</taxon>
        <taxon>Chitinophagaceae</taxon>
        <taxon>Filimonas</taxon>
    </lineage>
</organism>
<dbReference type="RefSeq" id="WP_076379043.1">
    <property type="nucleotide sequence ID" value="NZ_AP017422.1"/>
</dbReference>
<dbReference type="InterPro" id="IPR041371">
    <property type="entry name" value="GH92_N"/>
</dbReference>
<evidence type="ECO:0000256" key="4">
    <source>
        <dbReference type="SAM" id="SignalP"/>
    </source>
</evidence>
<dbReference type="GO" id="GO:0005829">
    <property type="term" value="C:cytosol"/>
    <property type="evidence" value="ECO:0007669"/>
    <property type="project" value="TreeGrafter"/>
</dbReference>
<keyword evidence="8" id="KW-1185">Reference proteome</keyword>
<feature type="domain" description="Glycosyl hydrolase family 92 N-terminal" evidence="6">
    <location>
        <begin position="30"/>
        <end position="278"/>
    </location>
</feature>
<gene>
    <name evidence="7" type="ORF">SAMN05421788_103262</name>
</gene>
<feature type="chain" id="PRO_5030023089" evidence="4">
    <location>
        <begin position="24"/>
        <end position="770"/>
    </location>
</feature>
<accession>A0A173MK98</accession>
<dbReference type="Gene3D" id="3.30.2080.10">
    <property type="entry name" value="GH92 mannosidase domain"/>
    <property type="match status" value="1"/>
</dbReference>
<dbReference type="InterPro" id="IPR050883">
    <property type="entry name" value="PNGase"/>
</dbReference>
<reference evidence="8" key="1">
    <citation type="submission" date="2017-01" db="EMBL/GenBank/DDBJ databases">
        <authorList>
            <person name="Varghese N."/>
            <person name="Submissions S."/>
        </authorList>
    </citation>
    <scope>NUCLEOTIDE SEQUENCE [LARGE SCALE GENOMIC DNA]</scope>
    <source>
        <strain evidence="8">DSM 21054</strain>
    </source>
</reference>
<dbReference type="Gene3D" id="1.20.1610.10">
    <property type="entry name" value="alpha-1,2-mannosidases domains"/>
    <property type="match status" value="1"/>
</dbReference>
<name>A0A173MK98_9BACT</name>
<evidence type="ECO:0000259" key="6">
    <source>
        <dbReference type="Pfam" id="PF17678"/>
    </source>
</evidence>
<evidence type="ECO:0000259" key="5">
    <source>
        <dbReference type="Pfam" id="PF07971"/>
    </source>
</evidence>
<dbReference type="KEGG" id="fln:FLA_3952"/>
<dbReference type="GO" id="GO:0000224">
    <property type="term" value="F:peptide-N4-(N-acetyl-beta-glucosaminyl)asparagine amidase activity"/>
    <property type="evidence" value="ECO:0007669"/>
    <property type="project" value="TreeGrafter"/>
</dbReference>
<dbReference type="PANTHER" id="PTHR12143">
    <property type="entry name" value="PEPTIDE N-GLYCANASE PNGASE -RELATED"/>
    <property type="match status" value="1"/>
</dbReference>
<dbReference type="InterPro" id="IPR014718">
    <property type="entry name" value="GH-type_carb-bd"/>
</dbReference>
<keyword evidence="3" id="KW-0106">Calcium</keyword>
<sequence>MIRLYQKGFLCLAGVLCSAGLWAQRSLADYVQPLSGSGAATTPAALKHGGELAFALFANTIPAVTTPFAMTQWTPQTQTTENKCIPPYYYKDTKFNGIRGSHWLSGSCTQDYGSVTVMPVTGKLKTGAAATEVTFSHEDETTTPYEYRVRLKAYELSVSATSTNRCGLLQFTAEKSDSVYLLITPNSDYGEGFARVNAASGEVWGYNPAHRIYQGWGKPAGFNGSFYMQADRPVVAHGVFTDNTAVAGDSIGGQHKIGVYIGFYLQKGESVQLRVGTSFTGVAGAKVNLASEIKGWSFEQIRNANKAAWEKALSKVTVTTSSEKDKRIFYTALYHSMQQPRLYNDVDGRYPVFAAQYEVTKLTAGNYYDDFSLWDTYRAHLPLFEILQPEMAGNLVKSLMLKGQQGGWLSIFPCWNSYTSEMIGDHCTSAIASAYLKGIKGIDGKEAYRLMRQNAFDLPVTKEEYQEGKGRRALDSYLKYGYIPVEDSVLDAFHKMEQVSRTMEYAYDDYALALVAKKMGNTNDYKALLQRAGYYRNVFDTTQGLVRGRHANGVWVQPFHPDSKEHYITEGTPRQYTFYVPQDVPGLARLMGGRDKLEQALDTLFVNNEYWHGNEPGHQIPFMYNFTGAPWKTQKAVRDILQREYSDGPGGLSGNDDAGQMSAWYIFASLGFYPLNPVSGEFLLCAPVFDAASIKLANGKSFTVKTKKQSATSLYIKQVKLNGKQIATNYITYAQITSGGLLEVYLQDKPDTAWGAAVAAQPAGMANVSK</sequence>
<dbReference type="EMBL" id="FTOR01000003">
    <property type="protein sequence ID" value="SIT06532.1"/>
    <property type="molecule type" value="Genomic_DNA"/>
</dbReference>
<dbReference type="InterPro" id="IPR008928">
    <property type="entry name" value="6-hairpin_glycosidase_sf"/>
</dbReference>
<dbReference type="NCBIfam" id="TIGR01180">
    <property type="entry name" value="aman2_put"/>
    <property type="match status" value="1"/>
</dbReference>
<comment type="cofactor">
    <cofactor evidence="1">
        <name>Ca(2+)</name>
        <dbReference type="ChEBI" id="CHEBI:29108"/>
    </cofactor>
</comment>
<evidence type="ECO:0000256" key="3">
    <source>
        <dbReference type="ARBA" id="ARBA00022837"/>
    </source>
</evidence>
<dbReference type="GO" id="GO:0030246">
    <property type="term" value="F:carbohydrate binding"/>
    <property type="evidence" value="ECO:0007669"/>
    <property type="project" value="InterPro"/>
</dbReference>
<protein>
    <submittedName>
        <fullName evidence="7">Alpha-1,2-mannosidase, putative</fullName>
    </submittedName>
</protein>
<evidence type="ECO:0000313" key="8">
    <source>
        <dbReference type="Proteomes" id="UP000186917"/>
    </source>
</evidence>
<dbReference type="Gene3D" id="1.20.1050.60">
    <property type="entry name" value="alpha-1,2-mannosidase"/>
    <property type="match status" value="1"/>
</dbReference>
<dbReference type="STRING" id="477680.SAMN05421788_103262"/>
<dbReference type="InterPro" id="IPR005887">
    <property type="entry name" value="GH92_a_mannosidase_put"/>
</dbReference>
<comment type="subunit">
    <text evidence="2">Monomer.</text>
</comment>
<dbReference type="FunFam" id="3.30.2080.10:FF:000001">
    <property type="entry name" value="Alpha-1,2-mannosidase subfamily"/>
    <property type="match status" value="1"/>
</dbReference>
<dbReference type="OrthoDB" id="9758101at2"/>
<feature type="signal peptide" evidence="4">
    <location>
        <begin position="1"/>
        <end position="23"/>
    </location>
</feature>
<dbReference type="Proteomes" id="UP000186917">
    <property type="component" value="Unassembled WGS sequence"/>
</dbReference>
<dbReference type="Gene3D" id="2.70.98.10">
    <property type="match status" value="1"/>
</dbReference>